<name>A0ABR7UL23_9FLAO</name>
<protein>
    <submittedName>
        <fullName evidence="2">Uncharacterized protein</fullName>
    </submittedName>
</protein>
<proteinExistence type="predicted"/>
<accession>A0ABR7UL23</accession>
<keyword evidence="3" id="KW-1185">Reference proteome</keyword>
<evidence type="ECO:0000313" key="2">
    <source>
        <dbReference type="EMBL" id="MBD0723566.1"/>
    </source>
</evidence>
<reference evidence="2 3" key="1">
    <citation type="journal article" date="2020" name="Microbiol. Res.">
        <title>Flavobacterium pokkalii sp. nov., a novel plant growth promoting native rhizobacteria isolated from pokkali rice grown in coastal saline affected agricultural regions of southern India, Kerala.</title>
        <authorList>
            <person name="Menon R.R."/>
            <person name="Kumari S."/>
            <person name="Viver T."/>
            <person name="Rameshkumar N."/>
        </authorList>
    </citation>
    <scope>NUCLEOTIDE SEQUENCE [LARGE SCALE GENOMIC DNA]</scope>
    <source>
        <strain evidence="2 3">L1I52</strain>
    </source>
</reference>
<dbReference type="EMBL" id="NASZ01000001">
    <property type="protein sequence ID" value="MBD0723566.1"/>
    <property type="molecule type" value="Genomic_DNA"/>
</dbReference>
<gene>
    <name evidence="2" type="ORF">B6A10_00065</name>
</gene>
<organism evidence="2 3">
    <name type="scientific">Flavobacterium pokkalii</name>
    <dbReference type="NCBI Taxonomy" id="1940408"/>
    <lineage>
        <taxon>Bacteria</taxon>
        <taxon>Pseudomonadati</taxon>
        <taxon>Bacteroidota</taxon>
        <taxon>Flavobacteriia</taxon>
        <taxon>Flavobacteriales</taxon>
        <taxon>Flavobacteriaceae</taxon>
        <taxon>Flavobacterium</taxon>
    </lineage>
</organism>
<comment type="caution">
    <text evidence="2">The sequence shown here is derived from an EMBL/GenBank/DDBJ whole genome shotgun (WGS) entry which is preliminary data.</text>
</comment>
<dbReference type="Proteomes" id="UP000661715">
    <property type="component" value="Unassembled WGS sequence"/>
</dbReference>
<feature type="chain" id="PRO_5045321328" evidence="1">
    <location>
        <begin position="25"/>
        <end position="143"/>
    </location>
</feature>
<evidence type="ECO:0000313" key="3">
    <source>
        <dbReference type="Proteomes" id="UP000661715"/>
    </source>
</evidence>
<sequence length="143" mass="16620">MKKAIKHITLLCMLLLFGNGQLMAHFHSASLQAITSSHHTNSGKSANTEFINYFLSFHITSSFPENDLFKRREITTDNEEEDVENASPEKKTEKLSCYSIYFKQQPSGIIPTYKINNSFALREEFCHLYTNNPRYILFEVFRI</sequence>
<evidence type="ECO:0000256" key="1">
    <source>
        <dbReference type="SAM" id="SignalP"/>
    </source>
</evidence>
<keyword evidence="1" id="KW-0732">Signal</keyword>
<feature type="signal peptide" evidence="1">
    <location>
        <begin position="1"/>
        <end position="24"/>
    </location>
</feature>